<sequence>MKYIYMSIYLGMFISNLIFCFYSKYLLVMLMMLEFMVLNIFFLFNFYLFFNSLTFFFLMIFLIITVCEGVMGVAIMVNMFRMYGMDYFCVFNFLV</sequence>
<proteinExistence type="predicted"/>
<feature type="transmembrane region" description="Helical" evidence="1">
    <location>
        <begin position="30"/>
        <end position="50"/>
    </location>
</feature>
<keyword evidence="1" id="KW-1133">Transmembrane helix</keyword>
<evidence type="ECO:0000256" key="1">
    <source>
        <dbReference type="SAM" id="Phobius"/>
    </source>
</evidence>
<feature type="transmembrane region" description="Helical" evidence="1">
    <location>
        <begin position="56"/>
        <end position="77"/>
    </location>
</feature>
<dbReference type="RefSeq" id="YP_010586624.1">
    <property type="nucleotide sequence ID" value="NC_069289.1"/>
</dbReference>
<dbReference type="Gene3D" id="1.10.287.3510">
    <property type="match status" value="1"/>
</dbReference>
<keyword evidence="1" id="KW-0472">Membrane</keyword>
<accession>A0A9E8RSP8</accession>
<evidence type="ECO:0000313" key="2">
    <source>
        <dbReference type="EMBL" id="UZZ44438.1"/>
    </source>
</evidence>
<keyword evidence="1" id="KW-0812">Transmembrane</keyword>
<dbReference type="EMBL" id="OL678054">
    <property type="protein sequence ID" value="UZZ44438.1"/>
    <property type="molecule type" value="Genomic_DNA"/>
</dbReference>
<reference evidence="2" key="1">
    <citation type="submission" date="2021-11" db="EMBL/GenBank/DDBJ databases">
        <authorList>
            <person name="Ge X.-Y."/>
            <person name="Peng L."/>
            <person name="Sun C.-H."/>
            <person name="Wang B.-X."/>
        </authorList>
    </citation>
    <scope>NUCLEOTIDE SEQUENCE</scope>
</reference>
<dbReference type="GeneID" id="77426780"/>
<organism evidence="2">
    <name type="scientific">Triaenodes qinglingensis</name>
    <dbReference type="NCBI Taxonomy" id="2904906"/>
    <lineage>
        <taxon>Eukaryota</taxon>
        <taxon>Metazoa</taxon>
        <taxon>Ecdysozoa</taxon>
        <taxon>Arthropoda</taxon>
        <taxon>Hexapoda</taxon>
        <taxon>Insecta</taxon>
        <taxon>Pterygota</taxon>
        <taxon>Neoptera</taxon>
        <taxon>Endopterygota</taxon>
        <taxon>Trichoptera</taxon>
        <taxon>Integripalpia</taxon>
        <taxon>Brevitentoria</taxon>
        <taxon>Leptoceroidea</taxon>
        <taxon>Leptoceridae</taxon>
        <taxon>Leptocerinae</taxon>
        <taxon>Triaenodini</taxon>
        <taxon>Triaenodes</taxon>
    </lineage>
</organism>
<name>A0A9E8RSP8_9NEOP</name>
<dbReference type="CTD" id="4539"/>
<geneLocation type="mitochondrion" evidence="2"/>
<keyword evidence="2" id="KW-0496">Mitochondrion</keyword>
<dbReference type="AlphaFoldDB" id="A0A9E8RSP8"/>
<reference evidence="2" key="2">
    <citation type="journal article" date="2022" name="Syst. Entomol.">
        <title>Massive gene rearrangements of mitochondrial genomes and implications for the phylogeny of Trichoptera (Insecta).</title>
        <authorList>
            <person name="Ge X."/>
            <person name="Peng L."/>
            <person name="Vogler A.P."/>
            <person name="Morse J.C."/>
            <person name="Yang L."/>
            <person name="Sun C."/>
            <person name="Wang B."/>
        </authorList>
    </citation>
    <scope>NUCLEOTIDE SEQUENCE</scope>
</reference>
<gene>
    <name evidence="2" type="primary">ND4L</name>
</gene>
<feature type="transmembrane region" description="Helical" evidence="1">
    <location>
        <begin position="6"/>
        <end position="23"/>
    </location>
</feature>
<protein>
    <submittedName>
        <fullName evidence="2">NADH dehydrogenase subunit 4L</fullName>
    </submittedName>
</protein>